<keyword evidence="1" id="KW-0732">Signal</keyword>
<feature type="non-terminal residue" evidence="2">
    <location>
        <position position="67"/>
    </location>
</feature>
<feature type="signal peptide" evidence="1">
    <location>
        <begin position="1"/>
        <end position="22"/>
    </location>
</feature>
<reference evidence="2 3" key="1">
    <citation type="submission" date="2018-11" db="EMBL/GenBank/DDBJ databases">
        <title>Characterization of surface water Dickeya isolates.</title>
        <authorList>
            <person name="Van Gijsegem F."/>
            <person name="Pedron J."/>
        </authorList>
    </citation>
    <scope>NUCLEOTIDE SEQUENCE [LARGE SCALE GENOMIC DNA]</scope>
    <source>
        <strain evidence="2 3">FVG1-MFV-O17</strain>
    </source>
</reference>
<evidence type="ECO:0000313" key="2">
    <source>
        <dbReference type="EMBL" id="RNL99468.1"/>
    </source>
</evidence>
<dbReference type="EMBL" id="RJLR01000111">
    <property type="protein sequence ID" value="RNL99468.1"/>
    <property type="molecule type" value="Genomic_DNA"/>
</dbReference>
<proteinExistence type="predicted"/>
<dbReference type="Proteomes" id="UP000276061">
    <property type="component" value="Unassembled WGS sequence"/>
</dbReference>
<evidence type="ECO:0000256" key="1">
    <source>
        <dbReference type="SAM" id="SignalP"/>
    </source>
</evidence>
<protein>
    <submittedName>
        <fullName evidence="2">Uncharacterized protein</fullName>
    </submittedName>
</protein>
<accession>A0A3N0FHC9</accession>
<feature type="chain" id="PRO_5018009750" evidence="1">
    <location>
        <begin position="23"/>
        <end position="67"/>
    </location>
</feature>
<sequence>MKKFFSAKALFFIFIISQNVYAEKETATDNVHALATPTPENASKKYSASFREVEIKEFVATAAQILK</sequence>
<name>A0A3N0FHC9_9GAMM</name>
<gene>
    <name evidence="2" type="ORF">EF878_21195</name>
</gene>
<evidence type="ECO:0000313" key="3">
    <source>
        <dbReference type="Proteomes" id="UP000276061"/>
    </source>
</evidence>
<organism evidence="2 3">
    <name type="scientific">Dickeya undicola</name>
    <dbReference type="NCBI Taxonomy" id="1577887"/>
    <lineage>
        <taxon>Bacteria</taxon>
        <taxon>Pseudomonadati</taxon>
        <taxon>Pseudomonadota</taxon>
        <taxon>Gammaproteobacteria</taxon>
        <taxon>Enterobacterales</taxon>
        <taxon>Pectobacteriaceae</taxon>
        <taxon>Dickeya</taxon>
    </lineage>
</organism>
<dbReference type="AlphaFoldDB" id="A0A3N0FHC9"/>
<comment type="caution">
    <text evidence="2">The sequence shown here is derived from an EMBL/GenBank/DDBJ whole genome shotgun (WGS) entry which is preliminary data.</text>
</comment>